<dbReference type="InterPro" id="IPR003593">
    <property type="entry name" value="AAA+_ATPase"/>
</dbReference>
<gene>
    <name evidence="6" type="primary">oppF_3</name>
    <name evidence="6" type="ORF">I601_2858</name>
</gene>
<evidence type="ECO:0000256" key="4">
    <source>
        <dbReference type="ARBA" id="ARBA00022840"/>
    </source>
</evidence>
<protein>
    <submittedName>
        <fullName evidence="6">Oligopeptide transport ATP-binding protein OppF</fullName>
    </submittedName>
</protein>
<dbReference type="PROSITE" id="PS00211">
    <property type="entry name" value="ABC_TRANSPORTER_1"/>
    <property type="match status" value="1"/>
</dbReference>
<dbReference type="InterPro" id="IPR050319">
    <property type="entry name" value="ABC_transp_ATP-bind"/>
</dbReference>
<dbReference type="RefSeq" id="WP_218917670.1">
    <property type="nucleotide sequence ID" value="NZ_CP015079.1"/>
</dbReference>
<dbReference type="GO" id="GO:0005524">
    <property type="term" value="F:ATP binding"/>
    <property type="evidence" value="ECO:0007669"/>
    <property type="project" value="UniProtKB-KW"/>
</dbReference>
<reference evidence="6 7" key="1">
    <citation type="submission" date="2016-03" db="EMBL/GenBank/DDBJ databases">
        <title>Complete genome sequence of a soil Actinobacterium, Nocardioides dokdonensis FR1436.</title>
        <authorList>
            <person name="Kwon S.-K."/>
            <person name="Kim K."/>
            <person name="Kim J.F."/>
        </authorList>
    </citation>
    <scope>NUCLEOTIDE SEQUENCE [LARGE SCALE GENOMIC DNA]</scope>
    <source>
        <strain evidence="6 7">FR1436</strain>
    </source>
</reference>
<dbReference type="PATRIC" id="fig|1300347.3.peg.2856"/>
<name>A0A1A9GLX3_9ACTN</name>
<dbReference type="GO" id="GO:0055085">
    <property type="term" value="P:transmembrane transport"/>
    <property type="evidence" value="ECO:0007669"/>
    <property type="project" value="UniProtKB-ARBA"/>
</dbReference>
<dbReference type="SMART" id="SM00382">
    <property type="entry name" value="AAA"/>
    <property type="match status" value="1"/>
</dbReference>
<dbReference type="InterPro" id="IPR017871">
    <property type="entry name" value="ABC_transporter-like_CS"/>
</dbReference>
<evidence type="ECO:0000256" key="1">
    <source>
        <dbReference type="ARBA" id="ARBA00005417"/>
    </source>
</evidence>
<dbReference type="GO" id="GO:0016887">
    <property type="term" value="F:ATP hydrolysis activity"/>
    <property type="evidence" value="ECO:0007669"/>
    <property type="project" value="InterPro"/>
</dbReference>
<dbReference type="Proteomes" id="UP000077868">
    <property type="component" value="Chromosome"/>
</dbReference>
<proteinExistence type="inferred from homology"/>
<dbReference type="InterPro" id="IPR027417">
    <property type="entry name" value="P-loop_NTPase"/>
</dbReference>
<evidence type="ECO:0000259" key="5">
    <source>
        <dbReference type="PROSITE" id="PS50893"/>
    </source>
</evidence>
<keyword evidence="3" id="KW-0547">Nucleotide-binding</keyword>
<dbReference type="PANTHER" id="PTHR43776:SF7">
    <property type="entry name" value="D,D-DIPEPTIDE TRANSPORT ATP-BINDING PROTEIN DDPF-RELATED"/>
    <property type="match status" value="1"/>
</dbReference>
<dbReference type="EMBL" id="CP015079">
    <property type="protein sequence ID" value="ANH39274.1"/>
    <property type="molecule type" value="Genomic_DNA"/>
</dbReference>
<dbReference type="Pfam" id="PF00005">
    <property type="entry name" value="ABC_tran"/>
    <property type="match status" value="1"/>
</dbReference>
<evidence type="ECO:0000256" key="2">
    <source>
        <dbReference type="ARBA" id="ARBA00022448"/>
    </source>
</evidence>
<evidence type="ECO:0000313" key="7">
    <source>
        <dbReference type="Proteomes" id="UP000077868"/>
    </source>
</evidence>
<dbReference type="PANTHER" id="PTHR43776">
    <property type="entry name" value="TRANSPORT ATP-BINDING PROTEIN"/>
    <property type="match status" value="1"/>
</dbReference>
<dbReference type="InterPro" id="IPR003439">
    <property type="entry name" value="ABC_transporter-like_ATP-bd"/>
</dbReference>
<keyword evidence="4 6" id="KW-0067">ATP-binding</keyword>
<dbReference type="SUPFAM" id="SSF52540">
    <property type="entry name" value="P-loop containing nucleoside triphosphate hydrolases"/>
    <property type="match status" value="1"/>
</dbReference>
<dbReference type="PROSITE" id="PS50893">
    <property type="entry name" value="ABC_TRANSPORTER_2"/>
    <property type="match status" value="1"/>
</dbReference>
<evidence type="ECO:0000256" key="3">
    <source>
        <dbReference type="ARBA" id="ARBA00022741"/>
    </source>
</evidence>
<dbReference type="KEGG" id="ndk:I601_2858"/>
<dbReference type="CDD" id="cd03257">
    <property type="entry name" value="ABC_NikE_OppD_transporters"/>
    <property type="match status" value="1"/>
</dbReference>
<keyword evidence="7" id="KW-1185">Reference proteome</keyword>
<accession>A0A1A9GLX3</accession>
<organism evidence="6 7">
    <name type="scientific">Nocardioides dokdonensis FR1436</name>
    <dbReference type="NCBI Taxonomy" id="1300347"/>
    <lineage>
        <taxon>Bacteria</taxon>
        <taxon>Bacillati</taxon>
        <taxon>Actinomycetota</taxon>
        <taxon>Actinomycetes</taxon>
        <taxon>Propionibacteriales</taxon>
        <taxon>Nocardioidaceae</taxon>
        <taxon>Nocardioides</taxon>
    </lineage>
</organism>
<dbReference type="AlphaFoldDB" id="A0A1A9GLX3"/>
<dbReference type="Gene3D" id="3.40.50.300">
    <property type="entry name" value="P-loop containing nucleotide triphosphate hydrolases"/>
    <property type="match status" value="1"/>
</dbReference>
<keyword evidence="2" id="KW-0813">Transport</keyword>
<dbReference type="STRING" id="1300347.I601_2858"/>
<comment type="similarity">
    <text evidence="1">Belongs to the ABC transporter superfamily.</text>
</comment>
<evidence type="ECO:0000313" key="6">
    <source>
        <dbReference type="EMBL" id="ANH39274.1"/>
    </source>
</evidence>
<sequence>MNAPRIAAQEAPQQPLVSTRDLVHEFTSRRSSHTALDHVTLEIAKGASLGVVGESGSGKTTLVRCMLGLLKPTGGSVTFDGAEVTRMSTRQLRAMRRRVGMVFQNPVMALNPRMSVEECVAEPLRLHTDLRGADLARAVGEALESVALPQTYRSRLPHQLSGGQCQRVGIARALAAGPEMLILDEPTSALDVSVQAQILNLLTDLRAERDLTFVMISHSLDVVRYLSEHVVVMLEGRIVEEGSAVDVLAEPQHAYTRNLVAACPTIESDSLRSALANREEALK</sequence>
<feature type="domain" description="ABC transporter" evidence="5">
    <location>
        <begin position="17"/>
        <end position="260"/>
    </location>
</feature>